<dbReference type="PANTHER" id="PTHR33986">
    <property type="entry name" value="OS02G0535700 PROTEIN"/>
    <property type="match status" value="1"/>
</dbReference>
<evidence type="ECO:0000313" key="1">
    <source>
        <dbReference type="EMBL" id="NIA68732.1"/>
    </source>
</evidence>
<dbReference type="Proteomes" id="UP000761264">
    <property type="component" value="Unassembled WGS sequence"/>
</dbReference>
<dbReference type="PANTHER" id="PTHR33986:SF15">
    <property type="entry name" value="MITOCHONDRIAL FISSION PROTEIN ELM1"/>
    <property type="match status" value="1"/>
</dbReference>
<evidence type="ECO:0000313" key="2">
    <source>
        <dbReference type="Proteomes" id="UP000761264"/>
    </source>
</evidence>
<reference evidence="1" key="1">
    <citation type="submission" date="2020-03" db="EMBL/GenBank/DDBJ databases">
        <title>Genome of Pelagibius litoralis DSM 21314T.</title>
        <authorList>
            <person name="Wang G."/>
        </authorList>
    </citation>
    <scope>NUCLEOTIDE SEQUENCE</scope>
    <source>
        <strain evidence="1">DSM 21314</strain>
    </source>
</reference>
<gene>
    <name evidence="1" type="ORF">HBA54_09030</name>
</gene>
<evidence type="ECO:0008006" key="3">
    <source>
        <dbReference type="Google" id="ProtNLM"/>
    </source>
</evidence>
<dbReference type="InterPro" id="IPR009367">
    <property type="entry name" value="Elm1-like"/>
</dbReference>
<keyword evidence="2" id="KW-1185">Reference proteome</keyword>
<comment type="caution">
    <text evidence="1">The sequence shown here is derived from an EMBL/GenBank/DDBJ whole genome shotgun (WGS) entry which is preliminary data.</text>
</comment>
<protein>
    <recommendedName>
        <fullName evidence="3">Nucleoside-diphosphate sugar epimerase</fullName>
    </recommendedName>
</protein>
<sequence>MEIQCLGLAEAIGLTPQVKRVQVTKPWRWLPPGLITDPLGTLGPKGDRLTPPWPDLWIASGRQTVPLSRDMRKISGGRCFTVQVQNPAIDPARVDLVITPDHDLLNAPNVLSTRGALGRITPERLAEASAAFSARYAALPRPRIAVLIGGDNKVFRMTAAIMTRLTEQLARLSREHGYGLMITPSRRTGARNEAILRRGLAGLPADIWDGSGENPYFGILALADSIVATGDSVNMVSEAASTGKPVHIVELQGGSAKFSRFHGSLQAAGITRPFTGALENWSYAPLAETQRVAGEIRRRLIDRQARALDK</sequence>
<name>A0A967EVN0_9PROT</name>
<accession>A0A967EVN0</accession>
<organism evidence="1 2">
    <name type="scientific">Pelagibius litoralis</name>
    <dbReference type="NCBI Taxonomy" id="374515"/>
    <lineage>
        <taxon>Bacteria</taxon>
        <taxon>Pseudomonadati</taxon>
        <taxon>Pseudomonadota</taxon>
        <taxon>Alphaproteobacteria</taxon>
        <taxon>Rhodospirillales</taxon>
        <taxon>Rhodovibrionaceae</taxon>
        <taxon>Pelagibius</taxon>
    </lineage>
</organism>
<dbReference type="AlphaFoldDB" id="A0A967EVN0"/>
<dbReference type="EMBL" id="JAAQPH010000005">
    <property type="protein sequence ID" value="NIA68732.1"/>
    <property type="molecule type" value="Genomic_DNA"/>
</dbReference>
<dbReference type="Pfam" id="PF06258">
    <property type="entry name" value="Mito_fiss_Elm1"/>
    <property type="match status" value="1"/>
</dbReference>
<proteinExistence type="predicted"/>